<dbReference type="InterPro" id="IPR004360">
    <property type="entry name" value="Glyas_Fos-R_dOase_dom"/>
</dbReference>
<dbReference type="RefSeq" id="WP_345683393.1">
    <property type="nucleotide sequence ID" value="NZ_BAABRO010000003.1"/>
</dbReference>
<organism evidence="2 3">
    <name type="scientific">Novipirellula caenicola</name>
    <dbReference type="NCBI Taxonomy" id="1536901"/>
    <lineage>
        <taxon>Bacteria</taxon>
        <taxon>Pseudomonadati</taxon>
        <taxon>Planctomycetota</taxon>
        <taxon>Planctomycetia</taxon>
        <taxon>Pirellulales</taxon>
        <taxon>Pirellulaceae</taxon>
        <taxon>Novipirellula</taxon>
    </lineage>
</organism>
<gene>
    <name evidence="2" type="ORF">Rcae01_01900</name>
</gene>
<proteinExistence type="predicted"/>
<evidence type="ECO:0000313" key="3">
    <source>
        <dbReference type="Proteomes" id="UP001416858"/>
    </source>
</evidence>
<accession>A0ABP9VMQ1</accession>
<dbReference type="Gene3D" id="3.10.180.10">
    <property type="entry name" value="2,3-Dihydroxybiphenyl 1,2-Dioxygenase, domain 1"/>
    <property type="match status" value="1"/>
</dbReference>
<feature type="domain" description="VOC" evidence="1">
    <location>
        <begin position="5"/>
        <end position="117"/>
    </location>
</feature>
<dbReference type="InterPro" id="IPR037523">
    <property type="entry name" value="VOC_core"/>
</dbReference>
<dbReference type="InterPro" id="IPR029068">
    <property type="entry name" value="Glyas_Bleomycin-R_OHBP_Dase"/>
</dbReference>
<protein>
    <recommendedName>
        <fullName evidence="1">VOC domain-containing protein</fullName>
    </recommendedName>
</protein>
<dbReference type="Pfam" id="PF00903">
    <property type="entry name" value="Glyoxalase"/>
    <property type="match status" value="1"/>
</dbReference>
<dbReference type="EMBL" id="BAABRO010000003">
    <property type="protein sequence ID" value="GAA5506447.1"/>
    <property type="molecule type" value="Genomic_DNA"/>
</dbReference>
<evidence type="ECO:0000259" key="1">
    <source>
        <dbReference type="PROSITE" id="PS51819"/>
    </source>
</evidence>
<comment type="caution">
    <text evidence="2">The sequence shown here is derived from an EMBL/GenBank/DDBJ whole genome shotgun (WGS) entry which is preliminary data.</text>
</comment>
<name>A0ABP9VMQ1_9BACT</name>
<sequence>MNQVRCNLIVIRSHQAEQASSFYSALGLEFLKHRHGNGPEHYAAELANCTFEIYPLAADAPPTTETRIGFVVSDVETAFSDLLRAGGKSIRPPKPSAWGLRAVVSDLDGHRIELTQAQ</sequence>
<dbReference type="PROSITE" id="PS51819">
    <property type="entry name" value="VOC"/>
    <property type="match status" value="1"/>
</dbReference>
<evidence type="ECO:0000313" key="2">
    <source>
        <dbReference type="EMBL" id="GAA5506447.1"/>
    </source>
</evidence>
<keyword evidence="3" id="KW-1185">Reference proteome</keyword>
<dbReference type="SUPFAM" id="SSF54593">
    <property type="entry name" value="Glyoxalase/Bleomycin resistance protein/Dihydroxybiphenyl dioxygenase"/>
    <property type="match status" value="1"/>
</dbReference>
<dbReference type="Proteomes" id="UP001416858">
    <property type="component" value="Unassembled WGS sequence"/>
</dbReference>
<reference evidence="2 3" key="1">
    <citation type="submission" date="2024-02" db="EMBL/GenBank/DDBJ databases">
        <title>Rhodopirellula caenicola NBRC 110016.</title>
        <authorList>
            <person name="Ichikawa N."/>
            <person name="Katano-Makiyama Y."/>
            <person name="Hidaka K."/>
        </authorList>
    </citation>
    <scope>NUCLEOTIDE SEQUENCE [LARGE SCALE GENOMIC DNA]</scope>
    <source>
        <strain evidence="2 3">NBRC 110016</strain>
    </source>
</reference>